<gene>
    <name evidence="1" type="ORF">IAB02_03755</name>
</gene>
<dbReference type="EMBL" id="DVMU01000084">
    <property type="protein sequence ID" value="HIU33657.1"/>
    <property type="molecule type" value="Genomic_DNA"/>
</dbReference>
<reference evidence="1" key="2">
    <citation type="journal article" date="2021" name="PeerJ">
        <title>Extensive microbial diversity within the chicken gut microbiome revealed by metagenomics and culture.</title>
        <authorList>
            <person name="Gilroy R."/>
            <person name="Ravi A."/>
            <person name="Getino M."/>
            <person name="Pursley I."/>
            <person name="Horton D.L."/>
            <person name="Alikhan N.F."/>
            <person name="Baker D."/>
            <person name="Gharbi K."/>
            <person name="Hall N."/>
            <person name="Watson M."/>
            <person name="Adriaenssens E.M."/>
            <person name="Foster-Nyarko E."/>
            <person name="Jarju S."/>
            <person name="Secka A."/>
            <person name="Antonio M."/>
            <person name="Oren A."/>
            <person name="Chaudhuri R.R."/>
            <person name="La Ragione R."/>
            <person name="Hildebrand F."/>
            <person name="Pallen M.J."/>
        </authorList>
    </citation>
    <scope>NUCLEOTIDE SEQUENCE</scope>
    <source>
        <strain evidence="1">ChiHcec3-11533</strain>
    </source>
</reference>
<evidence type="ECO:0000313" key="1">
    <source>
        <dbReference type="EMBL" id="HIU33657.1"/>
    </source>
</evidence>
<sequence>MYLSLNAGQCARLVAYCEHSEDCERISQNELILDLYGLSRPMTLDLVIETNGVRVDGAFFLGYDEEMDGYFLTDPVENPADVLRALQEAGALDA</sequence>
<accession>A0A9D1LCG6</accession>
<dbReference type="Proteomes" id="UP000824072">
    <property type="component" value="Unassembled WGS sequence"/>
</dbReference>
<comment type="caution">
    <text evidence="1">The sequence shown here is derived from an EMBL/GenBank/DDBJ whole genome shotgun (WGS) entry which is preliminary data.</text>
</comment>
<name>A0A9D1LCG6_9FIRM</name>
<proteinExistence type="predicted"/>
<evidence type="ECO:0000313" key="2">
    <source>
        <dbReference type="Proteomes" id="UP000824072"/>
    </source>
</evidence>
<organism evidence="1 2">
    <name type="scientific">Candidatus Pullichristensenella excrementigallinarum</name>
    <dbReference type="NCBI Taxonomy" id="2840907"/>
    <lineage>
        <taxon>Bacteria</taxon>
        <taxon>Bacillati</taxon>
        <taxon>Bacillota</taxon>
        <taxon>Clostridia</taxon>
        <taxon>Candidatus Pullichristensenella</taxon>
    </lineage>
</organism>
<reference evidence="1" key="1">
    <citation type="submission" date="2020-10" db="EMBL/GenBank/DDBJ databases">
        <authorList>
            <person name="Gilroy R."/>
        </authorList>
    </citation>
    <scope>NUCLEOTIDE SEQUENCE</scope>
    <source>
        <strain evidence="1">ChiHcec3-11533</strain>
    </source>
</reference>
<dbReference type="AlphaFoldDB" id="A0A9D1LCG6"/>
<protein>
    <submittedName>
        <fullName evidence="1">Uncharacterized protein</fullName>
    </submittedName>
</protein>